<keyword evidence="2" id="KW-1185">Reference proteome</keyword>
<accession>A0A317XZC8</accession>
<evidence type="ECO:0000313" key="2">
    <source>
        <dbReference type="Proteomes" id="UP000246740"/>
    </source>
</evidence>
<reference evidence="1 2" key="1">
    <citation type="journal article" date="2018" name="Mol. Biol. Evol.">
        <title>Broad Genomic Sampling Reveals a Smut Pathogenic Ancestry of the Fungal Clade Ustilaginomycotina.</title>
        <authorList>
            <person name="Kijpornyongpan T."/>
            <person name="Mondo S.J."/>
            <person name="Barry K."/>
            <person name="Sandor L."/>
            <person name="Lee J."/>
            <person name="Lipzen A."/>
            <person name="Pangilinan J."/>
            <person name="LaButti K."/>
            <person name="Hainaut M."/>
            <person name="Henrissat B."/>
            <person name="Grigoriev I.V."/>
            <person name="Spatafora J.W."/>
            <person name="Aime M.C."/>
        </authorList>
    </citation>
    <scope>NUCLEOTIDE SEQUENCE [LARGE SCALE GENOMIC DNA]</scope>
    <source>
        <strain evidence="1 2">MCA 3645</strain>
    </source>
</reference>
<gene>
    <name evidence="1" type="ORF">BCV70DRAFT_20949</name>
</gene>
<dbReference type="InParanoid" id="A0A317XZC8"/>
<protein>
    <submittedName>
        <fullName evidence="1">Uncharacterized protein</fullName>
    </submittedName>
</protein>
<proteinExistence type="predicted"/>
<name>A0A317XZC8_9BASI</name>
<dbReference type="AlphaFoldDB" id="A0A317XZC8"/>
<sequence length="78" mass="9075">MCFSIIGYRPLLLAGLRWSALHDQLLPRTYISGLGGPLLISAKRLYARKGRDRCRPELFRFATKHMHVRRLIRKGAKR</sequence>
<dbReference type="EMBL" id="KZ819188">
    <property type="protein sequence ID" value="PWZ03644.1"/>
    <property type="molecule type" value="Genomic_DNA"/>
</dbReference>
<evidence type="ECO:0000313" key="1">
    <source>
        <dbReference type="EMBL" id="PWZ03644.1"/>
    </source>
</evidence>
<organism evidence="1 2">
    <name type="scientific">Testicularia cyperi</name>
    <dbReference type="NCBI Taxonomy" id="1882483"/>
    <lineage>
        <taxon>Eukaryota</taxon>
        <taxon>Fungi</taxon>
        <taxon>Dikarya</taxon>
        <taxon>Basidiomycota</taxon>
        <taxon>Ustilaginomycotina</taxon>
        <taxon>Ustilaginomycetes</taxon>
        <taxon>Ustilaginales</taxon>
        <taxon>Anthracoideaceae</taxon>
        <taxon>Testicularia</taxon>
    </lineage>
</organism>
<dbReference type="Proteomes" id="UP000246740">
    <property type="component" value="Unassembled WGS sequence"/>
</dbReference>